<protein>
    <submittedName>
        <fullName evidence="9">MgtC/SapB family protein</fullName>
    </submittedName>
</protein>
<evidence type="ECO:0000256" key="3">
    <source>
        <dbReference type="ARBA" id="ARBA00022475"/>
    </source>
</evidence>
<organism evidence="9 10">
    <name type="scientific">Geomesophilobacter sediminis</name>
    <dbReference type="NCBI Taxonomy" id="2798584"/>
    <lineage>
        <taxon>Bacteria</taxon>
        <taxon>Pseudomonadati</taxon>
        <taxon>Thermodesulfobacteriota</taxon>
        <taxon>Desulfuromonadia</taxon>
        <taxon>Geobacterales</taxon>
        <taxon>Geobacteraceae</taxon>
        <taxon>Geomesophilobacter</taxon>
    </lineage>
</organism>
<proteinExistence type="inferred from homology"/>
<dbReference type="GO" id="GO:0005886">
    <property type="term" value="C:plasma membrane"/>
    <property type="evidence" value="ECO:0007669"/>
    <property type="project" value="UniProtKB-SubCell"/>
</dbReference>
<feature type="transmembrane region" description="Helical" evidence="7">
    <location>
        <begin position="66"/>
        <end position="83"/>
    </location>
</feature>
<comment type="subcellular location">
    <subcellularLocation>
        <location evidence="1">Cell membrane</location>
        <topology evidence="1">Multi-pass membrane protein</topology>
    </subcellularLocation>
</comment>
<name>A0A8J7M2P7_9BACT</name>
<keyword evidence="3" id="KW-1003">Cell membrane</keyword>
<sequence length="217" mass="23256">MRLLLASLLGGLIGLEREVHGRPAGFRTHLLVSLGACLFVITSIEFYRLYGDFSGKIPVGVDPGRVAAQVVTGIGFLGAGAILRDKTSIRGLTTAACLWVAAALGVACGIGFYALAFLVTFIALASLMLLKPVEKLLPRDTYLSIRIWGEDNPDFICDIEKGLAGCRIVPLNLKLDRDIQHRRLMMAFQVKVAANETTGSICDKLGALAGVVRVSVE</sequence>
<reference evidence="9" key="1">
    <citation type="submission" date="2020-12" db="EMBL/GenBank/DDBJ databases">
        <title>Geomonas sp. Red875, isolated from river sediment.</title>
        <authorList>
            <person name="Xu Z."/>
            <person name="Zhang Z."/>
            <person name="Masuda Y."/>
            <person name="Itoh H."/>
            <person name="Senoo K."/>
        </authorList>
    </citation>
    <scope>NUCLEOTIDE SEQUENCE</scope>
    <source>
        <strain evidence="9">Red875</strain>
    </source>
</reference>
<feature type="transmembrane region" description="Helical" evidence="7">
    <location>
        <begin position="31"/>
        <end position="50"/>
    </location>
</feature>
<dbReference type="PANTHER" id="PTHR33778:SF1">
    <property type="entry name" value="MAGNESIUM TRANSPORTER YHID-RELATED"/>
    <property type="match status" value="1"/>
</dbReference>
<dbReference type="Proteomes" id="UP000636888">
    <property type="component" value="Unassembled WGS sequence"/>
</dbReference>
<dbReference type="PRINTS" id="PR01837">
    <property type="entry name" value="MGTCSAPBPROT"/>
</dbReference>
<dbReference type="Pfam" id="PF02308">
    <property type="entry name" value="MgtC"/>
    <property type="match status" value="1"/>
</dbReference>
<feature type="domain" description="MgtC/SapB/SrpB/YhiD N-terminal" evidence="8">
    <location>
        <begin position="3"/>
        <end position="135"/>
    </location>
</feature>
<evidence type="ECO:0000313" key="9">
    <source>
        <dbReference type="EMBL" id="MBJ6727547.1"/>
    </source>
</evidence>
<evidence type="ECO:0000259" key="8">
    <source>
        <dbReference type="Pfam" id="PF02308"/>
    </source>
</evidence>
<dbReference type="PANTHER" id="PTHR33778">
    <property type="entry name" value="PROTEIN MGTC"/>
    <property type="match status" value="1"/>
</dbReference>
<evidence type="ECO:0000256" key="6">
    <source>
        <dbReference type="ARBA" id="ARBA00023136"/>
    </source>
</evidence>
<accession>A0A8J7M2P7</accession>
<feature type="transmembrane region" description="Helical" evidence="7">
    <location>
        <begin position="98"/>
        <end position="130"/>
    </location>
</feature>
<evidence type="ECO:0000313" key="10">
    <source>
        <dbReference type="Proteomes" id="UP000636888"/>
    </source>
</evidence>
<evidence type="ECO:0000256" key="4">
    <source>
        <dbReference type="ARBA" id="ARBA00022692"/>
    </source>
</evidence>
<evidence type="ECO:0000256" key="2">
    <source>
        <dbReference type="ARBA" id="ARBA00009298"/>
    </source>
</evidence>
<evidence type="ECO:0000256" key="1">
    <source>
        <dbReference type="ARBA" id="ARBA00004651"/>
    </source>
</evidence>
<gene>
    <name evidence="9" type="ORF">JFN93_22765</name>
</gene>
<dbReference type="InterPro" id="IPR003416">
    <property type="entry name" value="MgtC/SapB/SrpB/YhiD_fam"/>
</dbReference>
<comment type="similarity">
    <text evidence="2">Belongs to the MgtC/SapB family.</text>
</comment>
<dbReference type="EMBL" id="JAEMHM010000025">
    <property type="protein sequence ID" value="MBJ6727547.1"/>
    <property type="molecule type" value="Genomic_DNA"/>
</dbReference>
<keyword evidence="5 7" id="KW-1133">Transmembrane helix</keyword>
<dbReference type="InterPro" id="IPR049177">
    <property type="entry name" value="MgtC_SapB_SrpB_YhiD_N"/>
</dbReference>
<comment type="caution">
    <text evidence="9">The sequence shown here is derived from an EMBL/GenBank/DDBJ whole genome shotgun (WGS) entry which is preliminary data.</text>
</comment>
<evidence type="ECO:0000256" key="5">
    <source>
        <dbReference type="ARBA" id="ARBA00022989"/>
    </source>
</evidence>
<evidence type="ECO:0000256" key="7">
    <source>
        <dbReference type="SAM" id="Phobius"/>
    </source>
</evidence>
<keyword evidence="10" id="KW-1185">Reference proteome</keyword>
<keyword evidence="6 7" id="KW-0472">Membrane</keyword>
<dbReference type="AlphaFoldDB" id="A0A8J7M2P7"/>
<keyword evidence="4 7" id="KW-0812">Transmembrane</keyword>